<organism evidence="8 9">
    <name type="scientific">Zasmidium cellare ATCC 36951</name>
    <dbReference type="NCBI Taxonomy" id="1080233"/>
    <lineage>
        <taxon>Eukaryota</taxon>
        <taxon>Fungi</taxon>
        <taxon>Dikarya</taxon>
        <taxon>Ascomycota</taxon>
        <taxon>Pezizomycotina</taxon>
        <taxon>Dothideomycetes</taxon>
        <taxon>Dothideomycetidae</taxon>
        <taxon>Mycosphaerellales</taxon>
        <taxon>Mycosphaerellaceae</taxon>
        <taxon>Zasmidium</taxon>
    </lineage>
</organism>
<dbReference type="InterPro" id="IPR011032">
    <property type="entry name" value="GroES-like_sf"/>
</dbReference>
<evidence type="ECO:0000256" key="5">
    <source>
        <dbReference type="ARBA" id="ARBA00023002"/>
    </source>
</evidence>
<dbReference type="InterPro" id="IPR013149">
    <property type="entry name" value="ADH-like_C"/>
</dbReference>
<dbReference type="GO" id="GO:0046872">
    <property type="term" value="F:metal ion binding"/>
    <property type="evidence" value="ECO:0007669"/>
    <property type="project" value="UniProtKB-KW"/>
</dbReference>
<evidence type="ECO:0000313" key="8">
    <source>
        <dbReference type="EMBL" id="KAF2160173.1"/>
    </source>
</evidence>
<keyword evidence="9" id="KW-1185">Reference proteome</keyword>
<evidence type="ECO:0000256" key="3">
    <source>
        <dbReference type="ARBA" id="ARBA00022723"/>
    </source>
</evidence>
<evidence type="ECO:0000313" key="9">
    <source>
        <dbReference type="Proteomes" id="UP000799537"/>
    </source>
</evidence>
<dbReference type="AlphaFoldDB" id="A0A6A6BZX9"/>
<keyword evidence="5" id="KW-0560">Oxidoreductase</keyword>
<dbReference type="Pfam" id="PF08240">
    <property type="entry name" value="ADH_N"/>
    <property type="match status" value="1"/>
</dbReference>
<dbReference type="FunFam" id="3.40.50.720:FF:000039">
    <property type="entry name" value="Alcohol dehydrogenase AdhP"/>
    <property type="match status" value="1"/>
</dbReference>
<keyword evidence="4" id="KW-0862">Zinc</keyword>
<comment type="cofactor">
    <cofactor evidence="1">
        <name>Zn(2+)</name>
        <dbReference type="ChEBI" id="CHEBI:29105"/>
    </cofactor>
</comment>
<dbReference type="Pfam" id="PF00107">
    <property type="entry name" value="ADH_zinc_N"/>
    <property type="match status" value="1"/>
</dbReference>
<dbReference type="EMBL" id="ML993629">
    <property type="protein sequence ID" value="KAF2160173.1"/>
    <property type="molecule type" value="Genomic_DNA"/>
</dbReference>
<proteinExistence type="inferred from homology"/>
<evidence type="ECO:0000256" key="4">
    <source>
        <dbReference type="ARBA" id="ARBA00022833"/>
    </source>
</evidence>
<accession>A0A6A6BZX9</accession>
<dbReference type="PANTHER" id="PTHR42940:SF8">
    <property type="entry name" value="VACUOLAR PROTEIN SORTING-ASSOCIATED PROTEIN 11"/>
    <property type="match status" value="1"/>
</dbReference>
<evidence type="ECO:0000256" key="6">
    <source>
        <dbReference type="ARBA" id="ARBA00023027"/>
    </source>
</evidence>
<evidence type="ECO:0000256" key="1">
    <source>
        <dbReference type="ARBA" id="ARBA00001947"/>
    </source>
</evidence>
<protein>
    <recommendedName>
        <fullName evidence="7">Enoyl reductase (ER) domain-containing protein</fullName>
    </recommendedName>
</protein>
<feature type="domain" description="Enoyl reductase (ER)" evidence="7">
    <location>
        <begin position="12"/>
        <end position="365"/>
    </location>
</feature>
<keyword evidence="6" id="KW-0520">NAD</keyword>
<dbReference type="SUPFAM" id="SSF51735">
    <property type="entry name" value="NAD(P)-binding Rossmann-fold domains"/>
    <property type="match status" value="1"/>
</dbReference>
<sequence length="372" mass="40407">MAKHQMKAQVIEAFNSPYVIKDVPKPEIEDENEVLLKLHAAGYCHTDGMMCSGQCKPDPPKFPHINSHEIAGEIVALHSKPSKYAQEYNIGERVISTGRPFHPCGKCFECLDTTRPGYDDGYSIVCPHCSFNGMSKDGGFAEYVVVDARQVARIPNNVKATDAAPLSCAGITIYGALKKAALQPGQRVAIIGAGGGLGHLGLRFADAMGYRTIGVDAADGPLDLARSLGTKADIVDARTTKVEELKTRLGQEDGKSVREEMGVDAAVILVENQKGFDFGFDLVKNHGPCVVVSYAEAGFRISSRDLVYRDIRVVGTILGSIKMLQEMMDLVAKNDIRPVTTVLPFEKLNELVEEYNKGKGGKFVVEMALQCQ</sequence>
<dbReference type="Gene3D" id="3.90.180.10">
    <property type="entry name" value="Medium-chain alcohol dehydrogenases, catalytic domain"/>
    <property type="match status" value="1"/>
</dbReference>
<dbReference type="InterPro" id="IPR013154">
    <property type="entry name" value="ADH-like_N"/>
</dbReference>
<dbReference type="GO" id="GO:0004022">
    <property type="term" value="F:alcohol dehydrogenase (NAD+) activity"/>
    <property type="evidence" value="ECO:0007669"/>
    <property type="project" value="TreeGrafter"/>
</dbReference>
<dbReference type="InterPro" id="IPR036291">
    <property type="entry name" value="NAD(P)-bd_dom_sf"/>
</dbReference>
<reference evidence="8" key="1">
    <citation type="journal article" date="2020" name="Stud. Mycol.">
        <title>101 Dothideomycetes genomes: a test case for predicting lifestyles and emergence of pathogens.</title>
        <authorList>
            <person name="Haridas S."/>
            <person name="Albert R."/>
            <person name="Binder M."/>
            <person name="Bloem J."/>
            <person name="Labutti K."/>
            <person name="Salamov A."/>
            <person name="Andreopoulos B."/>
            <person name="Baker S."/>
            <person name="Barry K."/>
            <person name="Bills G."/>
            <person name="Bluhm B."/>
            <person name="Cannon C."/>
            <person name="Castanera R."/>
            <person name="Culley D."/>
            <person name="Daum C."/>
            <person name="Ezra D."/>
            <person name="Gonzalez J."/>
            <person name="Henrissat B."/>
            <person name="Kuo A."/>
            <person name="Liang C."/>
            <person name="Lipzen A."/>
            <person name="Lutzoni F."/>
            <person name="Magnuson J."/>
            <person name="Mondo S."/>
            <person name="Nolan M."/>
            <person name="Ohm R."/>
            <person name="Pangilinan J."/>
            <person name="Park H.-J."/>
            <person name="Ramirez L."/>
            <person name="Alfaro M."/>
            <person name="Sun H."/>
            <person name="Tritt A."/>
            <person name="Yoshinaga Y."/>
            <person name="Zwiers L.-H."/>
            <person name="Turgeon B."/>
            <person name="Goodwin S."/>
            <person name="Spatafora J."/>
            <person name="Crous P."/>
            <person name="Grigoriev I."/>
        </authorList>
    </citation>
    <scope>NUCLEOTIDE SEQUENCE</scope>
    <source>
        <strain evidence="8">ATCC 36951</strain>
    </source>
</reference>
<dbReference type="RefSeq" id="XP_033661062.1">
    <property type="nucleotide sequence ID" value="XM_033814412.1"/>
</dbReference>
<gene>
    <name evidence="8" type="ORF">M409DRAFT_60275</name>
</gene>
<keyword evidence="3" id="KW-0479">Metal-binding</keyword>
<dbReference type="GeneID" id="54567684"/>
<dbReference type="GO" id="GO:0005737">
    <property type="term" value="C:cytoplasm"/>
    <property type="evidence" value="ECO:0007669"/>
    <property type="project" value="TreeGrafter"/>
</dbReference>
<dbReference type="SMART" id="SM00829">
    <property type="entry name" value="PKS_ER"/>
    <property type="match status" value="1"/>
</dbReference>
<comment type="similarity">
    <text evidence="2">Belongs to the zinc-containing alcohol dehydrogenase family.</text>
</comment>
<dbReference type="Proteomes" id="UP000799537">
    <property type="component" value="Unassembled WGS sequence"/>
</dbReference>
<name>A0A6A6BZX9_ZASCE</name>
<evidence type="ECO:0000256" key="2">
    <source>
        <dbReference type="ARBA" id="ARBA00008072"/>
    </source>
</evidence>
<dbReference type="InterPro" id="IPR020843">
    <property type="entry name" value="ER"/>
</dbReference>
<evidence type="ECO:0000259" key="7">
    <source>
        <dbReference type="SMART" id="SM00829"/>
    </source>
</evidence>
<dbReference type="OrthoDB" id="256333at2759"/>
<dbReference type="SUPFAM" id="SSF50129">
    <property type="entry name" value="GroES-like"/>
    <property type="match status" value="1"/>
</dbReference>
<dbReference type="Gene3D" id="3.40.50.720">
    <property type="entry name" value="NAD(P)-binding Rossmann-like Domain"/>
    <property type="match status" value="1"/>
</dbReference>
<dbReference type="PANTHER" id="PTHR42940">
    <property type="entry name" value="ALCOHOL DEHYDROGENASE 1-RELATED"/>
    <property type="match status" value="1"/>
</dbReference>